<reference evidence="2" key="1">
    <citation type="submission" date="2020-02" db="EMBL/GenBank/DDBJ databases">
        <title>WGS of Carbapenem-Resistant Enterobacteriaceae.</title>
        <authorList>
            <person name="Tokajian S."/>
            <person name="El Chaar M."/>
            <person name="El Khoury M."/>
        </authorList>
    </citation>
    <scope>NUCLEOTIDE SEQUENCE</scope>
    <source>
        <strain evidence="2">EHM_71</strain>
    </source>
</reference>
<gene>
    <name evidence="2" type="ORF">G5635_10325</name>
</gene>
<proteinExistence type="predicted"/>
<protein>
    <recommendedName>
        <fullName evidence="3">SGNH/GDSL hydrolase family protein</fullName>
    </recommendedName>
</protein>
<name>A0A6G4MNR6_9ENTR</name>
<evidence type="ECO:0000313" key="2">
    <source>
        <dbReference type="EMBL" id="NGF42808.1"/>
    </source>
</evidence>
<dbReference type="RefSeq" id="WP_163358764.1">
    <property type="nucleotide sequence ID" value="NZ_JAAJRM010000002.1"/>
</dbReference>
<evidence type="ECO:0000256" key="1">
    <source>
        <dbReference type="SAM" id="Phobius"/>
    </source>
</evidence>
<keyword evidence="1" id="KW-0812">Transmembrane</keyword>
<organism evidence="2">
    <name type="scientific">Enterobacter hormaechei</name>
    <dbReference type="NCBI Taxonomy" id="158836"/>
    <lineage>
        <taxon>Bacteria</taxon>
        <taxon>Pseudomonadati</taxon>
        <taxon>Pseudomonadota</taxon>
        <taxon>Gammaproteobacteria</taxon>
        <taxon>Enterobacterales</taxon>
        <taxon>Enterobacteriaceae</taxon>
        <taxon>Enterobacter</taxon>
        <taxon>Enterobacter cloacae complex</taxon>
    </lineage>
</organism>
<feature type="transmembrane region" description="Helical" evidence="1">
    <location>
        <begin position="7"/>
        <end position="27"/>
    </location>
</feature>
<keyword evidence="1" id="KW-0472">Membrane</keyword>
<sequence length="339" mass="39374">MSNKYKISLFVIASALAMSAYVAIYFYQFGRGVLAEWWLLNVTQKKEQIAQSHKDNRLLIVSGSNGLFGFNSNVVSKETGYDVINMAMHAGLDLSYYRMIIEDNVRRGDIVVMPLEFSYYSREDAYTGWFVDNIIAWGDFYLRWETLWKNVEFFSHTSLSRVVSGLVAPVKHNYDSLDKVLAFTNTDGKYYGYSYKSLNNRGDLNRFNFVTDLVKDLTKNQDKWKIVLSYGKDNENITEHTIDELIKINRIVEERGAQLYVSWPTTMQTKYFNETDIEAVRMTSEVKKQLSDIGISTLCNPFYANLPQRYFLDTYYHLNGDGAKIRSEKFSQCIKQELK</sequence>
<accession>A0A6G4MNR6</accession>
<comment type="caution">
    <text evidence="2">The sequence shown here is derived from an EMBL/GenBank/DDBJ whole genome shotgun (WGS) entry which is preliminary data.</text>
</comment>
<keyword evidence="1" id="KW-1133">Transmembrane helix</keyword>
<evidence type="ECO:0008006" key="3">
    <source>
        <dbReference type="Google" id="ProtNLM"/>
    </source>
</evidence>
<dbReference type="EMBL" id="JAAJRM010000002">
    <property type="protein sequence ID" value="NGF42808.1"/>
    <property type="molecule type" value="Genomic_DNA"/>
</dbReference>
<dbReference type="AlphaFoldDB" id="A0A6G4MNR6"/>